<dbReference type="RefSeq" id="WP_114433108.1">
    <property type="nucleotide sequence ID" value="NZ_QPJM01000046.1"/>
</dbReference>
<evidence type="ECO:0000259" key="1">
    <source>
        <dbReference type="Pfam" id="PF10091"/>
    </source>
</evidence>
<gene>
    <name evidence="2" type="ORF">C7476_1462</name>
</gene>
<dbReference type="AlphaFoldDB" id="A0A368YCR8"/>
<name>A0A368YCR8_9HYPH</name>
<dbReference type="Proteomes" id="UP000253324">
    <property type="component" value="Unassembled WGS sequence"/>
</dbReference>
<feature type="domain" description="Glycoamylase-like" evidence="1">
    <location>
        <begin position="188"/>
        <end position="422"/>
    </location>
</feature>
<evidence type="ECO:0000313" key="2">
    <source>
        <dbReference type="EMBL" id="RCW77126.1"/>
    </source>
</evidence>
<evidence type="ECO:0000313" key="3">
    <source>
        <dbReference type="Proteomes" id="UP000253324"/>
    </source>
</evidence>
<protein>
    <recommendedName>
        <fullName evidence="1">Glycoamylase-like domain-containing protein</fullName>
    </recommendedName>
</protein>
<dbReference type="PIRSF" id="PIRSF028431">
    <property type="entry name" value="UCP028431"/>
    <property type="match status" value="1"/>
</dbReference>
<dbReference type="OrthoDB" id="5937621at2"/>
<organism evidence="2 3">
    <name type="scientific">Phyllobacterium bourgognense</name>
    <dbReference type="NCBI Taxonomy" id="314236"/>
    <lineage>
        <taxon>Bacteria</taxon>
        <taxon>Pseudomonadati</taxon>
        <taxon>Pseudomonadota</taxon>
        <taxon>Alphaproteobacteria</taxon>
        <taxon>Hyphomicrobiales</taxon>
        <taxon>Phyllobacteriaceae</taxon>
        <taxon>Phyllobacterium</taxon>
    </lineage>
</organism>
<comment type="caution">
    <text evidence="2">The sequence shown here is derived from an EMBL/GenBank/DDBJ whole genome shotgun (WGS) entry which is preliminary data.</text>
</comment>
<accession>A0A368YCR8</accession>
<dbReference type="Pfam" id="PF10091">
    <property type="entry name" value="Glycoamylase"/>
    <property type="match status" value="1"/>
</dbReference>
<sequence length="439" mass="49971">MIELPSTDVDLDRLPTDDDLGRLQFTTLLYYLHCTNPDNGLVRDKTEPNAPASIAAIGMALATIPVVVERGVIIREFAAKITRKRLRYLMSCPQGPEPDASGYKGFFYHFLDIETGRRVWQCELSTIDSAFLFAGALTVATYFDRDTQDEAEIRQLAMALYERADWNWARNGGATLTHGWRPESGFIPYRWRGYDEGLLLYIIGLGSPTHPLPSESFAAYAETYEWRNMYGRELLYSGPLFTHQLSHMWIDFRGVQDDFMREHDSDYFENSRHATYVQQQYAIHNPMEFAGYGEHCWGFTACDGPGWATRTIDGVDREFFDYNARGAPFGPDDGTVAPWVVVASLPFAPEIVVPTIRNFGRMKVGMKRLYGFKPSFNPTYAVKDNPTGWWVSPHHFGIDQGPVVLMIENYRSGLLWNVMRRCKPIVTGLRRAGFSGGWL</sequence>
<keyword evidence="3" id="KW-1185">Reference proteome</keyword>
<dbReference type="InterPro" id="IPR016883">
    <property type="entry name" value="UCP028431"/>
</dbReference>
<reference evidence="2 3" key="1">
    <citation type="submission" date="2018-07" db="EMBL/GenBank/DDBJ databases">
        <title>Genomic Encyclopedia of Type Strains, Phase III (KMG-III): the genomes of soil and plant-associated and newly described type strains.</title>
        <authorList>
            <person name="Whitman W."/>
        </authorList>
    </citation>
    <scope>NUCLEOTIDE SEQUENCE [LARGE SCALE GENOMIC DNA]</scope>
    <source>
        <strain evidence="2 3">31-25a</strain>
    </source>
</reference>
<dbReference type="EMBL" id="QPJM01000046">
    <property type="protein sequence ID" value="RCW77126.1"/>
    <property type="molecule type" value="Genomic_DNA"/>
</dbReference>
<dbReference type="Gene3D" id="1.50.10.140">
    <property type="match status" value="1"/>
</dbReference>
<dbReference type="InterPro" id="IPR019282">
    <property type="entry name" value="Glycoamylase-like_cons_dom"/>
</dbReference>
<proteinExistence type="predicted"/>